<name>A0ABU4TIW0_9PSEU</name>
<comment type="caution">
    <text evidence="1">The sequence shown here is derived from an EMBL/GenBank/DDBJ whole genome shotgun (WGS) entry which is preliminary data.</text>
</comment>
<sequence length="176" mass="19632">MVPVWVAVLGIVGTLAAAVLTQILTNRREFQRDQLKWAQERQQRVLDQQTALLAESLTAITRWFDQLHTTNEHMSDPHERKGRPQLLPELEEAAMSAVASVKLLCSDDAIRAADLAVSSLLLMSYNIDRAWDDNEAGIDASVHVLDIDNLRTVYRAELARLAAEPVVLPKKALKAD</sequence>
<reference evidence="1 2" key="2">
    <citation type="submission" date="2023-11" db="EMBL/GenBank/DDBJ databases">
        <authorList>
            <person name="Lara A.C."/>
            <person name="Chronakova A."/>
        </authorList>
    </citation>
    <scope>NUCLEOTIDE SEQUENCE [LARGE SCALE GENOMIC DNA]</scope>
    <source>
        <strain evidence="1 2">BCCO 10_0798</strain>
    </source>
</reference>
<keyword evidence="2" id="KW-1185">Reference proteome</keyword>
<dbReference type="EMBL" id="JAXAVV010000001">
    <property type="protein sequence ID" value="MDX8047851.1"/>
    <property type="molecule type" value="Genomic_DNA"/>
</dbReference>
<reference evidence="1 2" key="1">
    <citation type="submission" date="2023-11" db="EMBL/GenBank/DDBJ databases">
        <title>Lentzea sokolovensis, sp. nov., Lentzea kristufkii, sp. nov., and Lentzea miocenensis, sp. nov., rare actinobacteria from Sokolov Coal Basin, Miocene lacustrine sediment, Czech Republic.</title>
        <authorList>
            <person name="Lara A."/>
            <person name="Kotroba L."/>
            <person name="Nouioui I."/>
            <person name="Neumann-Schaal M."/>
            <person name="Mast Y."/>
            <person name="Chronakova A."/>
        </authorList>
    </citation>
    <scope>NUCLEOTIDE SEQUENCE [LARGE SCALE GENOMIC DNA]</scope>
    <source>
        <strain evidence="1 2">BCCO 10_0798</strain>
    </source>
</reference>
<dbReference type="RefSeq" id="WP_319982034.1">
    <property type="nucleotide sequence ID" value="NZ_JAXAVV010000001.1"/>
</dbReference>
<organism evidence="1 2">
    <name type="scientific">Lentzea kristufekii</name>
    <dbReference type="NCBI Taxonomy" id="3095430"/>
    <lineage>
        <taxon>Bacteria</taxon>
        <taxon>Bacillati</taxon>
        <taxon>Actinomycetota</taxon>
        <taxon>Actinomycetes</taxon>
        <taxon>Pseudonocardiales</taxon>
        <taxon>Pseudonocardiaceae</taxon>
        <taxon>Lentzea</taxon>
    </lineage>
</organism>
<evidence type="ECO:0000313" key="2">
    <source>
        <dbReference type="Proteomes" id="UP001271792"/>
    </source>
</evidence>
<gene>
    <name evidence="1" type="ORF">SK571_00525</name>
</gene>
<proteinExistence type="predicted"/>
<accession>A0ABU4TIW0</accession>
<evidence type="ECO:0000313" key="1">
    <source>
        <dbReference type="EMBL" id="MDX8047851.1"/>
    </source>
</evidence>
<dbReference type="Proteomes" id="UP001271792">
    <property type="component" value="Unassembled WGS sequence"/>
</dbReference>
<protein>
    <submittedName>
        <fullName evidence="1">Uncharacterized protein</fullName>
    </submittedName>
</protein>